<evidence type="ECO:0000313" key="2">
    <source>
        <dbReference type="EMBL" id="OIQ89134.1"/>
    </source>
</evidence>
<keyword evidence="1" id="KW-1133">Transmembrane helix</keyword>
<protein>
    <submittedName>
        <fullName evidence="2">Nitrate/nitrite transporter NarK</fullName>
    </submittedName>
</protein>
<dbReference type="Gene3D" id="1.20.1250.20">
    <property type="entry name" value="MFS general substrate transporter like domains"/>
    <property type="match status" value="1"/>
</dbReference>
<comment type="caution">
    <text evidence="2">The sequence shown here is derived from an EMBL/GenBank/DDBJ whole genome shotgun (WGS) entry which is preliminary data.</text>
</comment>
<reference evidence="2" key="1">
    <citation type="submission" date="2016-10" db="EMBL/GenBank/DDBJ databases">
        <title>Sequence of Gallionella enrichment culture.</title>
        <authorList>
            <person name="Poehlein A."/>
            <person name="Muehling M."/>
            <person name="Daniel R."/>
        </authorList>
    </citation>
    <scope>NUCLEOTIDE SEQUENCE</scope>
</reference>
<keyword evidence="1" id="KW-0812">Transmembrane</keyword>
<proteinExistence type="predicted"/>
<feature type="transmembrane region" description="Helical" evidence="1">
    <location>
        <begin position="49"/>
        <end position="65"/>
    </location>
</feature>
<feature type="transmembrane region" description="Helical" evidence="1">
    <location>
        <begin position="85"/>
        <end position="103"/>
    </location>
</feature>
<accession>A0A1J5QZI1</accession>
<sequence length="112" mass="11866">MLLFATTGIGNGSTFRMIPVIFLTDRKRAAAGQAAAAQEQAVKDANKEAAAVIGFSSAVAAYGAFFVPKSYGTSIALTGGPQPALYGFIVFYVLCVLATWWYYSRKNAPTPC</sequence>
<dbReference type="EMBL" id="MLJW01000343">
    <property type="protein sequence ID" value="OIQ89134.1"/>
    <property type="molecule type" value="Genomic_DNA"/>
</dbReference>
<gene>
    <name evidence="2" type="primary">narK_5</name>
    <name evidence="2" type="ORF">GALL_289990</name>
</gene>
<keyword evidence="1" id="KW-0472">Membrane</keyword>
<dbReference type="AlphaFoldDB" id="A0A1J5QZI1"/>
<name>A0A1J5QZI1_9ZZZZ</name>
<evidence type="ECO:0000256" key="1">
    <source>
        <dbReference type="SAM" id="Phobius"/>
    </source>
</evidence>
<dbReference type="InterPro" id="IPR036259">
    <property type="entry name" value="MFS_trans_sf"/>
</dbReference>
<organism evidence="2">
    <name type="scientific">mine drainage metagenome</name>
    <dbReference type="NCBI Taxonomy" id="410659"/>
    <lineage>
        <taxon>unclassified sequences</taxon>
        <taxon>metagenomes</taxon>
        <taxon>ecological metagenomes</taxon>
    </lineage>
</organism>